<gene>
    <name evidence="4" type="ORF">A1O3_03212</name>
</gene>
<dbReference type="Pfam" id="PF13561">
    <property type="entry name" value="adh_short_C2"/>
    <property type="match status" value="1"/>
</dbReference>
<proteinExistence type="inferred from homology"/>
<dbReference type="SUPFAM" id="SSF51735">
    <property type="entry name" value="NAD(P)-binding Rossmann-fold domains"/>
    <property type="match status" value="1"/>
</dbReference>
<evidence type="ECO:0000313" key="4">
    <source>
        <dbReference type="EMBL" id="EXJ90143.1"/>
    </source>
</evidence>
<evidence type="ECO:0000256" key="1">
    <source>
        <dbReference type="ARBA" id="ARBA00006484"/>
    </source>
</evidence>
<dbReference type="PRINTS" id="PR00080">
    <property type="entry name" value="SDRFAMILY"/>
</dbReference>
<evidence type="ECO:0000256" key="3">
    <source>
        <dbReference type="ARBA" id="ARBA00023002"/>
    </source>
</evidence>
<dbReference type="STRING" id="1182542.W9YC85"/>
<dbReference type="PANTHER" id="PTHR24321:SF12">
    <property type="entry name" value="SHORT-CHAIN DEHYDROGENASE_REDUCTASE FAMILY, PUTATIVE (AFU_ORTHOLOGUE AFUA_5G14340)-RELATED"/>
    <property type="match status" value="1"/>
</dbReference>
<dbReference type="eggNOG" id="KOG1200">
    <property type="taxonomic scope" value="Eukaryota"/>
</dbReference>
<dbReference type="PANTHER" id="PTHR24321">
    <property type="entry name" value="DEHYDROGENASES, SHORT CHAIN"/>
    <property type="match status" value="1"/>
</dbReference>
<keyword evidence="5" id="KW-1185">Reference proteome</keyword>
<dbReference type="OrthoDB" id="4113790at2759"/>
<name>W9YC85_9EURO</name>
<dbReference type="Gene3D" id="3.40.50.720">
    <property type="entry name" value="NAD(P)-binding Rossmann-like Domain"/>
    <property type="match status" value="1"/>
</dbReference>
<dbReference type="PRINTS" id="PR00081">
    <property type="entry name" value="GDHRDH"/>
</dbReference>
<protein>
    <recommendedName>
        <fullName evidence="6">3-oxoacyl-[acyl-carrier protein] reductase</fullName>
    </recommendedName>
</protein>
<dbReference type="InterPro" id="IPR036291">
    <property type="entry name" value="NAD(P)-bd_dom_sf"/>
</dbReference>
<keyword evidence="3" id="KW-0560">Oxidoreductase</keyword>
<dbReference type="EMBL" id="AMGY01000002">
    <property type="protein sequence ID" value="EXJ90143.1"/>
    <property type="molecule type" value="Genomic_DNA"/>
</dbReference>
<evidence type="ECO:0008006" key="6">
    <source>
        <dbReference type="Google" id="ProtNLM"/>
    </source>
</evidence>
<accession>W9YC85</accession>
<dbReference type="GO" id="GO:0016491">
    <property type="term" value="F:oxidoreductase activity"/>
    <property type="evidence" value="ECO:0007669"/>
    <property type="project" value="UniProtKB-KW"/>
</dbReference>
<dbReference type="HOGENOM" id="CLU_010194_1_0_1"/>
<dbReference type="InterPro" id="IPR002347">
    <property type="entry name" value="SDR_fam"/>
</dbReference>
<evidence type="ECO:0000256" key="2">
    <source>
        <dbReference type="ARBA" id="ARBA00022857"/>
    </source>
</evidence>
<sequence>MDFQGVALVTGAASGIGRATALLYAAEGCKRIVIADFNTSLLQETKKEIEQSRPGVDVLAVSVDVRSEASVQKMVDQAIERFARIDYCANVAGIIRFGDTSVLPLSDFDDVYQVNLRGTFLCAKAEINAMLQQEPLRNSHSEFEARGAIVNVSSQAGLMGNGNLPAYVASKHGVVGLSKSDGVKFAQHGIRVNAVCPGTIETPILGDLPQGEIGKQRAAERTREIALGRIGRPDEVAQCIIFLTSGRSSFVTGTTLAVHGGLRNT</sequence>
<comment type="similarity">
    <text evidence="1">Belongs to the short-chain dehydrogenases/reductases (SDR) family.</text>
</comment>
<dbReference type="Proteomes" id="UP000019478">
    <property type="component" value="Unassembled WGS sequence"/>
</dbReference>
<keyword evidence="2" id="KW-0521">NADP</keyword>
<dbReference type="CDD" id="cd05233">
    <property type="entry name" value="SDR_c"/>
    <property type="match status" value="1"/>
</dbReference>
<dbReference type="FunFam" id="3.40.50.720:FF:000084">
    <property type="entry name" value="Short-chain dehydrogenase reductase"/>
    <property type="match status" value="1"/>
</dbReference>
<dbReference type="GeneID" id="19167340"/>
<evidence type="ECO:0000313" key="5">
    <source>
        <dbReference type="Proteomes" id="UP000019478"/>
    </source>
</evidence>
<organism evidence="4 5">
    <name type="scientific">Capronia epimyces CBS 606.96</name>
    <dbReference type="NCBI Taxonomy" id="1182542"/>
    <lineage>
        <taxon>Eukaryota</taxon>
        <taxon>Fungi</taxon>
        <taxon>Dikarya</taxon>
        <taxon>Ascomycota</taxon>
        <taxon>Pezizomycotina</taxon>
        <taxon>Eurotiomycetes</taxon>
        <taxon>Chaetothyriomycetidae</taxon>
        <taxon>Chaetothyriales</taxon>
        <taxon>Herpotrichiellaceae</taxon>
        <taxon>Capronia</taxon>
    </lineage>
</organism>
<reference evidence="4 5" key="1">
    <citation type="submission" date="2013-03" db="EMBL/GenBank/DDBJ databases">
        <title>The Genome Sequence of Capronia epimyces CBS 606.96.</title>
        <authorList>
            <consortium name="The Broad Institute Genomics Platform"/>
            <person name="Cuomo C."/>
            <person name="de Hoog S."/>
            <person name="Gorbushina A."/>
            <person name="Walker B."/>
            <person name="Young S.K."/>
            <person name="Zeng Q."/>
            <person name="Gargeya S."/>
            <person name="Fitzgerald M."/>
            <person name="Haas B."/>
            <person name="Abouelleil A."/>
            <person name="Allen A.W."/>
            <person name="Alvarado L."/>
            <person name="Arachchi H.M."/>
            <person name="Berlin A.M."/>
            <person name="Chapman S.B."/>
            <person name="Gainer-Dewar J."/>
            <person name="Goldberg J."/>
            <person name="Griggs A."/>
            <person name="Gujja S."/>
            <person name="Hansen M."/>
            <person name="Howarth C."/>
            <person name="Imamovic A."/>
            <person name="Ireland A."/>
            <person name="Larimer J."/>
            <person name="McCowan C."/>
            <person name="Murphy C."/>
            <person name="Pearson M."/>
            <person name="Poon T.W."/>
            <person name="Priest M."/>
            <person name="Roberts A."/>
            <person name="Saif S."/>
            <person name="Shea T."/>
            <person name="Sisk P."/>
            <person name="Sykes S."/>
            <person name="Wortman J."/>
            <person name="Nusbaum C."/>
            <person name="Birren B."/>
        </authorList>
    </citation>
    <scope>NUCLEOTIDE SEQUENCE [LARGE SCALE GENOMIC DNA]</scope>
    <source>
        <strain evidence="4 5">CBS 606.96</strain>
    </source>
</reference>
<dbReference type="AlphaFoldDB" id="W9YC85"/>
<comment type="caution">
    <text evidence="4">The sequence shown here is derived from an EMBL/GenBank/DDBJ whole genome shotgun (WGS) entry which is preliminary data.</text>
</comment>
<dbReference type="RefSeq" id="XP_007731540.1">
    <property type="nucleotide sequence ID" value="XM_007733350.1"/>
</dbReference>